<comment type="caution">
    <text evidence="2">The sequence shown here is derived from an EMBL/GenBank/DDBJ whole genome shotgun (WGS) entry which is preliminary data.</text>
</comment>
<protein>
    <submittedName>
        <fullName evidence="2">Uncharacterized protein</fullName>
    </submittedName>
</protein>
<keyword evidence="3" id="KW-1185">Reference proteome</keyword>
<evidence type="ECO:0000313" key="2">
    <source>
        <dbReference type="EMBL" id="PHJ24471.1"/>
    </source>
</evidence>
<evidence type="ECO:0000256" key="1">
    <source>
        <dbReference type="SAM" id="MobiDB-lite"/>
    </source>
</evidence>
<proteinExistence type="predicted"/>
<accession>A0A2C6KK96</accession>
<dbReference type="VEuPathDB" id="ToxoDB:CSUI_001653"/>
<sequence>MQSLTSRGSLLAGRVGANGSVMQGAASLLRGSFSELEKGTDQNMSRRSSASKRGKGESRNSSVATRQRSLDEPEEYSIYCGAADGISQPLQSIEIFGEASRRAAEIRAQAAGYRQTQEGLRSILVPPGTQVGGWRNSGRSNPNRVRFTETNELREYSPSDDFRSHKERALEAQPRLATLRGFLFRYQTDRQQVQALTDVVSASAANTTVLNTHIAKCVTVMDEEEAKKNRPRAKKESPEEAQRRIEEAFEYHQNQAHRRQQKVAGGVCPGVSRSDAGTALQRNMWLYLHPSGNGQTND</sequence>
<dbReference type="AlphaFoldDB" id="A0A2C6KK96"/>
<dbReference type="OrthoDB" id="333070at2759"/>
<dbReference type="RefSeq" id="XP_067926144.1">
    <property type="nucleotide sequence ID" value="XM_068061858.1"/>
</dbReference>
<dbReference type="Proteomes" id="UP000221165">
    <property type="component" value="Unassembled WGS sequence"/>
</dbReference>
<gene>
    <name evidence="2" type="ORF">CSUI_001653</name>
</gene>
<dbReference type="EMBL" id="MIGC01000671">
    <property type="protein sequence ID" value="PHJ24471.1"/>
    <property type="molecule type" value="Genomic_DNA"/>
</dbReference>
<reference evidence="2 3" key="1">
    <citation type="journal article" date="2017" name="Int. J. Parasitol.">
        <title>The genome of the protozoan parasite Cystoisospora suis and a reverse vaccinology approach to identify vaccine candidates.</title>
        <authorList>
            <person name="Palmieri N."/>
            <person name="Shrestha A."/>
            <person name="Ruttkowski B."/>
            <person name="Beck T."/>
            <person name="Vogl C."/>
            <person name="Tomley F."/>
            <person name="Blake D.P."/>
            <person name="Joachim A."/>
        </authorList>
    </citation>
    <scope>NUCLEOTIDE SEQUENCE [LARGE SCALE GENOMIC DNA]</scope>
    <source>
        <strain evidence="2 3">Wien I</strain>
    </source>
</reference>
<feature type="region of interest" description="Disordered" evidence="1">
    <location>
        <begin position="33"/>
        <end position="70"/>
    </location>
</feature>
<evidence type="ECO:0000313" key="3">
    <source>
        <dbReference type="Proteomes" id="UP000221165"/>
    </source>
</evidence>
<dbReference type="GeneID" id="94425069"/>
<name>A0A2C6KK96_9APIC</name>
<organism evidence="2 3">
    <name type="scientific">Cystoisospora suis</name>
    <dbReference type="NCBI Taxonomy" id="483139"/>
    <lineage>
        <taxon>Eukaryota</taxon>
        <taxon>Sar</taxon>
        <taxon>Alveolata</taxon>
        <taxon>Apicomplexa</taxon>
        <taxon>Conoidasida</taxon>
        <taxon>Coccidia</taxon>
        <taxon>Eucoccidiorida</taxon>
        <taxon>Eimeriorina</taxon>
        <taxon>Sarcocystidae</taxon>
        <taxon>Cystoisospora</taxon>
    </lineage>
</organism>